<dbReference type="GO" id="GO:0003887">
    <property type="term" value="F:DNA-directed DNA polymerase activity"/>
    <property type="evidence" value="ECO:0007669"/>
    <property type="project" value="InterPro"/>
</dbReference>
<dbReference type="GO" id="GO:0006270">
    <property type="term" value="P:DNA replication initiation"/>
    <property type="evidence" value="ECO:0007669"/>
    <property type="project" value="InterPro"/>
</dbReference>
<evidence type="ECO:0000313" key="3">
    <source>
        <dbReference type="EMBL" id="MBW4866874.1"/>
    </source>
</evidence>
<evidence type="ECO:0000259" key="2">
    <source>
        <dbReference type="Pfam" id="PF01051"/>
    </source>
</evidence>
<dbReference type="InterPro" id="IPR036390">
    <property type="entry name" value="WH_DNA-bd_sf"/>
</dbReference>
<evidence type="ECO:0000256" key="1">
    <source>
        <dbReference type="ARBA" id="ARBA00038283"/>
    </source>
</evidence>
<name>A0AAW4NR47_9BACT</name>
<comment type="caution">
    <text evidence="3">The sequence shown here is derived from an EMBL/GenBank/DDBJ whole genome shotgun (WGS) entry which is preliminary data.</text>
</comment>
<dbReference type="SUPFAM" id="SSF46785">
    <property type="entry name" value="Winged helix' DNA-binding domain"/>
    <property type="match status" value="1"/>
</dbReference>
<dbReference type="Gene3D" id="1.10.10.10">
    <property type="entry name" value="Winged helix-like DNA-binding domain superfamily/Winged helix DNA-binding domain"/>
    <property type="match status" value="2"/>
</dbReference>
<evidence type="ECO:0000313" key="4">
    <source>
        <dbReference type="Proteomes" id="UP001196873"/>
    </source>
</evidence>
<dbReference type="Pfam" id="PF01051">
    <property type="entry name" value="Rep3_N"/>
    <property type="match status" value="1"/>
</dbReference>
<protein>
    <submittedName>
        <fullName evidence="3">Replication initiation protein</fullName>
    </submittedName>
</protein>
<feature type="domain" description="Initiator Rep protein WH1" evidence="2">
    <location>
        <begin position="10"/>
        <end position="162"/>
    </location>
</feature>
<dbReference type="Proteomes" id="UP001196873">
    <property type="component" value="Unassembled WGS sequence"/>
</dbReference>
<gene>
    <name evidence="3" type="ORF">KZY68_12875</name>
</gene>
<comment type="similarity">
    <text evidence="1">Belongs to the initiator RepB protein family.</text>
</comment>
<sequence length="335" mass="38415">MDEKSELMTIQSNNVTFGKYDISSIQENILTTIGGALQNHMTNKASMSHDLFNVPYIEVNCDEIGGKNNKRRVLKEAKDLMKRDFSFRWSYPNNGQAVETTGVIITTIHDLKGTNILRINLNEWAIPFLIYYGKGVGGTLFSKEIALGLRGKYAKRIYKIICSQRNRTRFEYDIKQFRRDFEVPANYDNAHLRSKILEPARKAINESHSDVTFEYELIAKKRNHKTKPVADTIVLHITPKYIALPTTDAVKVERQKDYQYAYNWIKLVSGIQDDPAIISGVDQLQQEGGLKAFVKKCQYYDDQLVSGKCTKLYVRNTLAKILREDHGILVTVHKV</sequence>
<dbReference type="RefSeq" id="WP_007136086.1">
    <property type="nucleotide sequence ID" value="NZ_CABKPN010000002.1"/>
</dbReference>
<dbReference type="EMBL" id="JAHXRF010000024">
    <property type="protein sequence ID" value="MBW4866874.1"/>
    <property type="molecule type" value="Genomic_DNA"/>
</dbReference>
<dbReference type="AlphaFoldDB" id="A0AAW4NR47"/>
<accession>A0AAW4NR47</accession>
<proteinExistence type="inferred from homology"/>
<reference evidence="3" key="1">
    <citation type="submission" date="2021-07" db="EMBL/GenBank/DDBJ databases">
        <title>Genomic diversity and antimicrobial resistance of Prevotella spp. isolated from chronic lung disease airways.</title>
        <authorList>
            <person name="Webb K.A."/>
            <person name="Olagoke O.S."/>
            <person name="Baird T."/>
            <person name="Neill J."/>
            <person name="Pham A."/>
            <person name="Wells T.J."/>
            <person name="Ramsay K.A."/>
            <person name="Bell S.C."/>
            <person name="Sarovich D.S."/>
            <person name="Price E.P."/>
        </authorList>
    </citation>
    <scope>NUCLEOTIDE SEQUENCE</scope>
    <source>
        <strain evidence="3">SCHI0047.S.3</strain>
    </source>
</reference>
<dbReference type="InterPro" id="IPR000525">
    <property type="entry name" value="Initiator_Rep_WH1"/>
</dbReference>
<dbReference type="Pfam" id="PF21205">
    <property type="entry name" value="Rep3_C"/>
    <property type="match status" value="1"/>
</dbReference>
<dbReference type="InterPro" id="IPR036388">
    <property type="entry name" value="WH-like_DNA-bd_sf"/>
</dbReference>
<organism evidence="3 4">
    <name type="scientific">Segatella salivae</name>
    <dbReference type="NCBI Taxonomy" id="228604"/>
    <lineage>
        <taxon>Bacteria</taxon>
        <taxon>Pseudomonadati</taxon>
        <taxon>Bacteroidota</taxon>
        <taxon>Bacteroidia</taxon>
        <taxon>Bacteroidales</taxon>
        <taxon>Prevotellaceae</taxon>
        <taxon>Segatella</taxon>
    </lineage>
</organism>